<evidence type="ECO:0000256" key="2">
    <source>
        <dbReference type="ARBA" id="ARBA00022679"/>
    </source>
</evidence>
<dbReference type="PIRSF" id="PIRSF006078">
    <property type="entry name" value="GlxK"/>
    <property type="match status" value="1"/>
</dbReference>
<name>A0ABP7GVV1_9FLAO</name>
<dbReference type="EMBL" id="BAABBI010000001">
    <property type="protein sequence ID" value="GAA3774647.1"/>
    <property type="molecule type" value="Genomic_DNA"/>
</dbReference>
<dbReference type="Proteomes" id="UP001501456">
    <property type="component" value="Unassembled WGS sequence"/>
</dbReference>
<dbReference type="Gene3D" id="3.90.1510.10">
    <property type="entry name" value="Glycerate kinase, domain 2"/>
    <property type="match status" value="1"/>
</dbReference>
<gene>
    <name evidence="5" type="ORF">GCM10022271_03460</name>
</gene>
<sequence length="375" mass="40360">MKIILAPDKFKNSLTGLQFCEVVQKRLEQSIKNVEVIKLPLADGGDGTIDVINFYLEGEPVKVNVSNPFFKTIQATYLYTEQQKIAFIEMAEASGVKLLEKEDFDCLHSTTLGTGQLILDAIKKGAKEIILGIGGSATNDCGIGMATALGYRFLDKDNNVVKPIGKNLALINKIDDTNVLPELKHVAFKIACDVSNPLHGENGAAYVYAPQKGASPKDVLVLDKGLKHFSKHIDNHFNIDSQSISGAGAAGGMGVGSVVFLGGNLQSGIQLVLELAKFNTKVKNADWIITGEGKLDQQTLSGKTIQGVLNIAQKHQIKTAAFCGSVDLSEPALKTLGVSYADAVINYAKNIDDAMKNSSKYLDEITLKFSEVIND</sequence>
<protein>
    <submittedName>
        <fullName evidence="5">Glycerate kinase</fullName>
    </submittedName>
</protein>
<dbReference type="InterPro" id="IPR018197">
    <property type="entry name" value="Glycerate_kinase_RE-like"/>
</dbReference>
<dbReference type="GO" id="GO:0016301">
    <property type="term" value="F:kinase activity"/>
    <property type="evidence" value="ECO:0007669"/>
    <property type="project" value="UniProtKB-KW"/>
</dbReference>
<dbReference type="PANTHER" id="PTHR21599:SF0">
    <property type="entry name" value="GLYCERATE KINASE"/>
    <property type="match status" value="1"/>
</dbReference>
<evidence type="ECO:0000256" key="4">
    <source>
        <dbReference type="PIRNR" id="PIRNR006078"/>
    </source>
</evidence>
<dbReference type="SUPFAM" id="SSF110738">
    <property type="entry name" value="Glycerate kinase I"/>
    <property type="match status" value="1"/>
</dbReference>
<keyword evidence="2 4" id="KW-0808">Transferase</keyword>
<evidence type="ECO:0000313" key="5">
    <source>
        <dbReference type="EMBL" id="GAA3774647.1"/>
    </source>
</evidence>
<evidence type="ECO:0000313" key="6">
    <source>
        <dbReference type="Proteomes" id="UP001501456"/>
    </source>
</evidence>
<comment type="caution">
    <text evidence="5">The sequence shown here is derived from an EMBL/GenBank/DDBJ whole genome shotgun (WGS) entry which is preliminary data.</text>
</comment>
<evidence type="ECO:0000256" key="3">
    <source>
        <dbReference type="ARBA" id="ARBA00022777"/>
    </source>
</evidence>
<dbReference type="InterPro" id="IPR018193">
    <property type="entry name" value="Glyc_kinase_flavodox-like_fold"/>
</dbReference>
<evidence type="ECO:0000256" key="1">
    <source>
        <dbReference type="ARBA" id="ARBA00006284"/>
    </source>
</evidence>
<dbReference type="RefSeq" id="WP_344726428.1">
    <property type="nucleotide sequence ID" value="NZ_BAABBI010000001.1"/>
</dbReference>
<dbReference type="Gene3D" id="3.40.50.10350">
    <property type="entry name" value="Glycerate kinase, domain 1"/>
    <property type="match status" value="1"/>
</dbReference>
<comment type="similarity">
    <text evidence="1 4">Belongs to the glycerate kinase type-1 family.</text>
</comment>
<dbReference type="Pfam" id="PF02595">
    <property type="entry name" value="Gly_kinase"/>
    <property type="match status" value="1"/>
</dbReference>
<keyword evidence="6" id="KW-1185">Reference proteome</keyword>
<accession>A0ABP7GVV1</accession>
<dbReference type="PANTHER" id="PTHR21599">
    <property type="entry name" value="GLYCERATE KINASE"/>
    <property type="match status" value="1"/>
</dbReference>
<keyword evidence="3 4" id="KW-0418">Kinase</keyword>
<organism evidence="5 6">
    <name type="scientific">Corallibacter vietnamensis</name>
    <dbReference type="NCBI Taxonomy" id="904130"/>
    <lineage>
        <taxon>Bacteria</taxon>
        <taxon>Pseudomonadati</taxon>
        <taxon>Bacteroidota</taxon>
        <taxon>Flavobacteriia</taxon>
        <taxon>Flavobacteriales</taxon>
        <taxon>Flavobacteriaceae</taxon>
        <taxon>Corallibacter</taxon>
    </lineage>
</organism>
<dbReference type="InterPro" id="IPR036129">
    <property type="entry name" value="Glycerate_kinase_sf"/>
</dbReference>
<proteinExistence type="inferred from homology"/>
<reference evidence="6" key="1">
    <citation type="journal article" date="2019" name="Int. J. Syst. Evol. Microbiol.">
        <title>The Global Catalogue of Microorganisms (GCM) 10K type strain sequencing project: providing services to taxonomists for standard genome sequencing and annotation.</title>
        <authorList>
            <consortium name="The Broad Institute Genomics Platform"/>
            <consortium name="The Broad Institute Genome Sequencing Center for Infectious Disease"/>
            <person name="Wu L."/>
            <person name="Ma J."/>
        </authorList>
    </citation>
    <scope>NUCLEOTIDE SEQUENCE [LARGE SCALE GENOMIC DNA]</scope>
    <source>
        <strain evidence="6">JCM 17525</strain>
    </source>
</reference>
<dbReference type="NCBIfam" id="TIGR00045">
    <property type="entry name" value="glycerate kinase"/>
    <property type="match status" value="1"/>
</dbReference>
<dbReference type="InterPro" id="IPR004381">
    <property type="entry name" value="Glycerate_kinase"/>
</dbReference>